<gene>
    <name evidence="2" type="ORF">VBRA1451_LOCUS31307</name>
</gene>
<evidence type="ECO:0000313" key="2">
    <source>
        <dbReference type="EMBL" id="CAD9076219.1"/>
    </source>
</evidence>
<feature type="chain" id="PRO_5030682307" evidence="1">
    <location>
        <begin position="26"/>
        <end position="107"/>
    </location>
</feature>
<accession>A0A7S1PG91</accession>
<protein>
    <submittedName>
        <fullName evidence="2">Uncharacterized protein</fullName>
    </submittedName>
</protein>
<proteinExistence type="predicted"/>
<dbReference type="EMBL" id="HBGB01053466">
    <property type="protein sequence ID" value="CAD9076219.1"/>
    <property type="molecule type" value="Transcribed_RNA"/>
</dbReference>
<keyword evidence="1" id="KW-0732">Signal</keyword>
<organism evidence="2">
    <name type="scientific">Vitrella brassicaformis</name>
    <dbReference type="NCBI Taxonomy" id="1169539"/>
    <lineage>
        <taxon>Eukaryota</taxon>
        <taxon>Sar</taxon>
        <taxon>Alveolata</taxon>
        <taxon>Colpodellida</taxon>
        <taxon>Vitrellaceae</taxon>
        <taxon>Vitrella</taxon>
    </lineage>
</organism>
<dbReference type="AlphaFoldDB" id="A0A7S1PG91"/>
<feature type="signal peptide" evidence="1">
    <location>
        <begin position="1"/>
        <end position="25"/>
    </location>
</feature>
<name>A0A7S1PG91_9ALVE</name>
<reference evidence="2" key="1">
    <citation type="submission" date="2021-01" db="EMBL/GenBank/DDBJ databases">
        <authorList>
            <person name="Corre E."/>
            <person name="Pelletier E."/>
            <person name="Niang G."/>
            <person name="Scheremetjew M."/>
            <person name="Finn R."/>
            <person name="Kale V."/>
            <person name="Holt S."/>
            <person name="Cochrane G."/>
            <person name="Meng A."/>
            <person name="Brown T."/>
            <person name="Cohen L."/>
        </authorList>
    </citation>
    <scope>NUCLEOTIDE SEQUENCE</scope>
    <source>
        <strain evidence="2">CCMP3346</strain>
    </source>
</reference>
<evidence type="ECO:0000256" key="1">
    <source>
        <dbReference type="SAM" id="SignalP"/>
    </source>
</evidence>
<sequence length="107" mass="12025">MNACVTHAHIAANLSLRVWCLCANGIDICVLSRDTNAFVDSTDDSHTLVHTHTPPSTNITHYVEPPPLRRTAAFLLRRHCLVTDPHMHTHGHLHARHVMQPRDREGS</sequence>